<organism evidence="7 8">
    <name type="scientific">Pacificimonas flava</name>
    <dbReference type="NCBI Taxonomy" id="1234595"/>
    <lineage>
        <taxon>Bacteria</taxon>
        <taxon>Pseudomonadati</taxon>
        <taxon>Pseudomonadota</taxon>
        <taxon>Alphaproteobacteria</taxon>
        <taxon>Sphingomonadales</taxon>
        <taxon>Sphingosinicellaceae</taxon>
        <taxon>Pacificimonas</taxon>
    </lineage>
</organism>
<comment type="subunit">
    <text evidence="6">Part of the FGAM synthase complex composed of 1 PurL, 1 PurQ and 2 PurS subunits.</text>
</comment>
<dbReference type="PANTHER" id="PTHR34696">
    <property type="entry name" value="PHOSPHORIBOSYLFORMYLGLYCINAMIDINE SYNTHASE SUBUNIT PURS"/>
    <property type="match status" value="1"/>
</dbReference>
<dbReference type="InterPro" id="IPR003850">
    <property type="entry name" value="PurS"/>
</dbReference>
<evidence type="ECO:0000256" key="1">
    <source>
        <dbReference type="ARBA" id="ARBA00022490"/>
    </source>
</evidence>
<dbReference type="GO" id="GO:0004642">
    <property type="term" value="F:phosphoribosylformylglycinamidine synthase activity"/>
    <property type="evidence" value="ECO:0007669"/>
    <property type="project" value="UniProtKB-UniRule"/>
</dbReference>
<dbReference type="Proteomes" id="UP000011717">
    <property type="component" value="Unassembled WGS sequence"/>
</dbReference>
<comment type="catalytic activity">
    <reaction evidence="6">
        <text>N(2)-formyl-N(1)-(5-phospho-beta-D-ribosyl)glycinamide + L-glutamine + ATP + H2O = 2-formamido-N(1)-(5-O-phospho-beta-D-ribosyl)acetamidine + L-glutamate + ADP + phosphate + H(+)</text>
        <dbReference type="Rhea" id="RHEA:17129"/>
        <dbReference type="ChEBI" id="CHEBI:15377"/>
        <dbReference type="ChEBI" id="CHEBI:15378"/>
        <dbReference type="ChEBI" id="CHEBI:29985"/>
        <dbReference type="ChEBI" id="CHEBI:30616"/>
        <dbReference type="ChEBI" id="CHEBI:43474"/>
        <dbReference type="ChEBI" id="CHEBI:58359"/>
        <dbReference type="ChEBI" id="CHEBI:147286"/>
        <dbReference type="ChEBI" id="CHEBI:147287"/>
        <dbReference type="ChEBI" id="CHEBI:456216"/>
        <dbReference type="EC" id="6.3.5.3"/>
    </reaction>
</comment>
<dbReference type="HAMAP" id="MF_01926">
    <property type="entry name" value="PurS"/>
    <property type="match status" value="1"/>
</dbReference>
<evidence type="ECO:0000256" key="2">
    <source>
        <dbReference type="ARBA" id="ARBA00022598"/>
    </source>
</evidence>
<dbReference type="GO" id="GO:0005737">
    <property type="term" value="C:cytoplasm"/>
    <property type="evidence" value="ECO:0007669"/>
    <property type="project" value="UniProtKB-SubCell"/>
</dbReference>
<dbReference type="Gene3D" id="3.30.1280.10">
    <property type="entry name" value="Phosphoribosylformylglycinamidine synthase subunit PurS"/>
    <property type="match status" value="1"/>
</dbReference>
<evidence type="ECO:0000313" key="8">
    <source>
        <dbReference type="Proteomes" id="UP000011717"/>
    </source>
</evidence>
<dbReference type="PANTHER" id="PTHR34696:SF1">
    <property type="entry name" value="PHOSPHORIBOSYLFORMYLGLYCINAMIDINE SYNTHASE SUBUNIT PURS"/>
    <property type="match status" value="1"/>
</dbReference>
<reference evidence="7 8" key="1">
    <citation type="journal article" date="2013" name="Genome Announc.">
        <title>Draft Genome Sequence of Strain JLT2015T, Belonging to the Family Sphingomonadaceae of the Alphaproteobacteria.</title>
        <authorList>
            <person name="Tang K."/>
            <person name="Liu K."/>
            <person name="Li S."/>
            <person name="Jiao N."/>
        </authorList>
    </citation>
    <scope>NUCLEOTIDE SEQUENCE [LARGE SCALE GENOMIC DNA]</scope>
    <source>
        <strain evidence="7 8">JLT2015</strain>
    </source>
</reference>
<dbReference type="UniPathway" id="UPA00074">
    <property type="reaction ID" value="UER00128"/>
</dbReference>
<dbReference type="AlphaFoldDB" id="M2SD04"/>
<keyword evidence="4 6" id="KW-0658">Purine biosynthesis</keyword>
<comment type="subcellular location">
    <subcellularLocation>
        <location evidence="6">Cytoplasm</location>
    </subcellularLocation>
</comment>
<dbReference type="OrthoDB" id="9799101at2"/>
<evidence type="ECO:0000256" key="6">
    <source>
        <dbReference type="HAMAP-Rule" id="MF_01926"/>
    </source>
</evidence>
<evidence type="ECO:0000313" key="7">
    <source>
        <dbReference type="EMBL" id="EMD83245.1"/>
    </source>
</evidence>
<comment type="pathway">
    <text evidence="6">Purine metabolism; IMP biosynthesis via de novo pathway; 5-amino-1-(5-phospho-D-ribosyl)imidazole from N(2)-formyl-N(1)-(5-phospho-D-ribosyl)glycinamide: step 1/2.</text>
</comment>
<dbReference type="NCBIfam" id="TIGR00302">
    <property type="entry name" value="phosphoribosylformylglycinamidine synthase subunit PurS"/>
    <property type="match status" value="1"/>
</dbReference>
<accession>M2SD04</accession>
<dbReference type="Pfam" id="PF02700">
    <property type="entry name" value="PurS"/>
    <property type="match status" value="1"/>
</dbReference>
<evidence type="ECO:0000256" key="5">
    <source>
        <dbReference type="ARBA" id="ARBA00022840"/>
    </source>
</evidence>
<protein>
    <recommendedName>
        <fullName evidence="6">Phosphoribosylformylglycinamidine synthase subunit PurS</fullName>
        <shortName evidence="6">FGAM synthase</shortName>
        <ecNumber evidence="6">6.3.5.3</ecNumber>
    </recommendedName>
    <alternativeName>
        <fullName evidence="6">Formylglycinamide ribonucleotide amidotransferase subunit III</fullName>
        <shortName evidence="6">FGAR amidotransferase III</shortName>
        <shortName evidence="6">FGAR-AT III</shortName>
    </alternativeName>
    <alternativeName>
        <fullName evidence="6">Phosphoribosylformylglycinamidine synthase subunit III</fullName>
    </alternativeName>
</protein>
<dbReference type="GO" id="GO:0005524">
    <property type="term" value="F:ATP binding"/>
    <property type="evidence" value="ECO:0007669"/>
    <property type="project" value="UniProtKB-UniRule"/>
</dbReference>
<keyword evidence="8" id="KW-1185">Reference proteome</keyword>
<dbReference type="RefSeq" id="WP_008600820.1">
    <property type="nucleotide sequence ID" value="NZ_AMRV01000003.1"/>
</dbReference>
<comment type="similarity">
    <text evidence="6">Belongs to the PurS family.</text>
</comment>
<keyword evidence="3 6" id="KW-0547">Nucleotide-binding</keyword>
<proteinExistence type="inferred from homology"/>
<keyword evidence="2 6" id="KW-0436">Ligase</keyword>
<evidence type="ECO:0000256" key="3">
    <source>
        <dbReference type="ARBA" id="ARBA00022741"/>
    </source>
</evidence>
<dbReference type="PATRIC" id="fig|1234595.3.peg.1148"/>
<sequence length="86" mass="9459">MKARIYITLKTGVLDPQGKAVHHALGALGFEEAQDVRQGKYIEMEVADGTPRARVEEMCERLLANTVIENYRVELDGETALGDQGA</sequence>
<gene>
    <name evidence="6" type="primary">purS</name>
    <name evidence="7" type="ORF">C725_1146</name>
</gene>
<comment type="caution">
    <text evidence="7">The sequence shown here is derived from an EMBL/GenBank/DDBJ whole genome shotgun (WGS) entry which is preliminary data.</text>
</comment>
<dbReference type="SUPFAM" id="SSF82697">
    <property type="entry name" value="PurS-like"/>
    <property type="match status" value="1"/>
</dbReference>
<dbReference type="EMBL" id="AMRV01000003">
    <property type="protein sequence ID" value="EMD83245.1"/>
    <property type="molecule type" value="Genomic_DNA"/>
</dbReference>
<dbReference type="GO" id="GO:0006189">
    <property type="term" value="P:'de novo' IMP biosynthetic process"/>
    <property type="evidence" value="ECO:0007669"/>
    <property type="project" value="UniProtKB-UniRule"/>
</dbReference>
<keyword evidence="5 6" id="KW-0067">ATP-binding</keyword>
<name>M2SD04_9SPHN</name>
<dbReference type="InterPro" id="IPR036604">
    <property type="entry name" value="PurS-like_sf"/>
</dbReference>
<evidence type="ECO:0000256" key="4">
    <source>
        <dbReference type="ARBA" id="ARBA00022755"/>
    </source>
</evidence>
<dbReference type="EC" id="6.3.5.3" evidence="6"/>
<keyword evidence="1 6" id="KW-0963">Cytoplasm</keyword>
<dbReference type="NCBIfam" id="NF004630">
    <property type="entry name" value="PRK05974.1"/>
    <property type="match status" value="1"/>
</dbReference>
<comment type="function">
    <text evidence="6">Part of the phosphoribosylformylglycinamidine synthase complex involved in the purines biosynthetic pathway. Catalyzes the ATP-dependent conversion of formylglycinamide ribonucleotide (FGAR) and glutamine to yield formylglycinamidine ribonucleotide (FGAM) and glutamate. The FGAM synthase complex is composed of three subunits. PurQ produces an ammonia molecule by converting glutamine to glutamate. PurL transfers the ammonia molecule to FGAR to form FGAM in an ATP-dependent manner. PurS interacts with PurQ and PurL and is thought to assist in the transfer of the ammonia molecule from PurQ to PurL.</text>
</comment>